<organism evidence="1 2">
    <name type="scientific">Panagrolaimus sp. JU765</name>
    <dbReference type="NCBI Taxonomy" id="591449"/>
    <lineage>
        <taxon>Eukaryota</taxon>
        <taxon>Metazoa</taxon>
        <taxon>Ecdysozoa</taxon>
        <taxon>Nematoda</taxon>
        <taxon>Chromadorea</taxon>
        <taxon>Rhabditida</taxon>
        <taxon>Tylenchina</taxon>
        <taxon>Panagrolaimomorpha</taxon>
        <taxon>Panagrolaimoidea</taxon>
        <taxon>Panagrolaimidae</taxon>
        <taxon>Panagrolaimus</taxon>
    </lineage>
</organism>
<accession>A0AC34QDM7</accession>
<proteinExistence type="predicted"/>
<dbReference type="Proteomes" id="UP000887576">
    <property type="component" value="Unplaced"/>
</dbReference>
<name>A0AC34QDM7_9BILA</name>
<reference evidence="2" key="1">
    <citation type="submission" date="2022-11" db="UniProtKB">
        <authorList>
            <consortium name="WormBaseParasite"/>
        </authorList>
    </citation>
    <scope>IDENTIFICATION</scope>
</reference>
<dbReference type="WBParaSite" id="JU765_v2.g15480.t1">
    <property type="protein sequence ID" value="JU765_v2.g15480.t1"/>
    <property type="gene ID" value="JU765_v2.g15480"/>
</dbReference>
<evidence type="ECO:0000313" key="2">
    <source>
        <dbReference type="WBParaSite" id="JU765_v2.g15480.t1"/>
    </source>
</evidence>
<protein>
    <submittedName>
        <fullName evidence="2">Uncharacterized protein</fullName>
    </submittedName>
</protein>
<evidence type="ECO:0000313" key="1">
    <source>
        <dbReference type="Proteomes" id="UP000887576"/>
    </source>
</evidence>
<sequence>MVFPKLIGMASKETALYIGSPDLSPVLEDCVFNIKPRHLPILYACCVCASSACTENRVFQNPEDICPQEFPIDMIDVKAHGHRGYRYPFHDWFKNSSQGCILSFYYDAVETIDDPFARDFLMQFYIHNNITNISSEFELAISPTVEPNMSSYTKEPTRAFSYFIEIRYHNWRDVKRLLYYAVIHYGSIQTSICPTKKVFLFDR</sequence>